<dbReference type="CTD" id="8232069"/>
<dbReference type="RefSeq" id="XP_002427969.1">
    <property type="nucleotide sequence ID" value="XM_002427924.1"/>
</dbReference>
<dbReference type="AlphaFoldDB" id="E0VPC5"/>
<dbReference type="HOGENOM" id="CLU_837603_0_0_1"/>
<evidence type="ECO:0000313" key="5">
    <source>
        <dbReference type="Proteomes" id="UP000009046"/>
    </source>
</evidence>
<dbReference type="eggNOG" id="ENOG502QRS6">
    <property type="taxonomic scope" value="Eukaryota"/>
</dbReference>
<dbReference type="EMBL" id="AAZO01004156">
    <property type="status" value="NOT_ANNOTATED_CDS"/>
    <property type="molecule type" value="Genomic_DNA"/>
</dbReference>
<feature type="domain" description="Daxx histone-binding" evidence="2">
    <location>
        <begin position="184"/>
        <end position="266"/>
    </location>
</feature>
<dbReference type="OrthoDB" id="7492809at2759"/>
<dbReference type="Gene3D" id="1.20.58.2170">
    <property type="match status" value="1"/>
</dbReference>
<dbReference type="EMBL" id="DS235363">
    <property type="protein sequence ID" value="EEB15231.1"/>
    <property type="molecule type" value="Genomic_DNA"/>
</dbReference>
<gene>
    <name evidence="4" type="primary">8232069</name>
    <name evidence="3" type="ORF">Phum_PHUM357210</name>
</gene>
<dbReference type="InterPro" id="IPR046426">
    <property type="entry name" value="DAXX_histone-bd_sf"/>
</dbReference>
<dbReference type="VEuPathDB" id="VectorBase:PHUM357210"/>
<dbReference type="PANTHER" id="PTHR12766:SF7">
    <property type="entry name" value="DEATH DOMAIN-ASSOCIATED PROTEIN 6"/>
    <property type="match status" value="1"/>
</dbReference>
<dbReference type="OMA" id="ENDPECG"/>
<dbReference type="GO" id="GO:0016605">
    <property type="term" value="C:PML body"/>
    <property type="evidence" value="ECO:0007669"/>
    <property type="project" value="TreeGrafter"/>
</dbReference>
<dbReference type="GO" id="GO:0003714">
    <property type="term" value="F:transcription corepressor activity"/>
    <property type="evidence" value="ECO:0007669"/>
    <property type="project" value="TreeGrafter"/>
</dbReference>
<dbReference type="EnsemblMetazoa" id="PHUM357210-RA">
    <property type="protein sequence ID" value="PHUM357210-PA"/>
    <property type="gene ID" value="PHUM357210"/>
</dbReference>
<evidence type="ECO:0000313" key="3">
    <source>
        <dbReference type="EMBL" id="EEB15231.1"/>
    </source>
</evidence>
<feature type="compositionally biased region" description="Acidic residues" evidence="1">
    <location>
        <begin position="294"/>
        <end position="310"/>
    </location>
</feature>
<reference evidence="3" key="1">
    <citation type="submission" date="2007-04" db="EMBL/GenBank/DDBJ databases">
        <title>Annotation of Pediculus humanus corporis strain USDA.</title>
        <authorList>
            <person name="Kirkness E."/>
            <person name="Hannick L."/>
            <person name="Hass B."/>
            <person name="Bruggner R."/>
            <person name="Lawson D."/>
            <person name="Bidwell S."/>
            <person name="Joardar V."/>
            <person name="Caler E."/>
            <person name="Walenz B."/>
            <person name="Inman J."/>
            <person name="Schobel S."/>
            <person name="Galinsky K."/>
            <person name="Amedeo P."/>
            <person name="Strausberg R."/>
        </authorList>
    </citation>
    <scope>NUCLEOTIDE SEQUENCE</scope>
    <source>
        <strain evidence="3">USDA</strain>
    </source>
</reference>
<protein>
    <recommendedName>
        <fullName evidence="2">Daxx histone-binding domain-containing protein</fullName>
    </recommendedName>
</protein>
<dbReference type="GO" id="GO:0042981">
    <property type="term" value="P:regulation of apoptotic process"/>
    <property type="evidence" value="ECO:0007669"/>
    <property type="project" value="TreeGrafter"/>
</dbReference>
<evidence type="ECO:0000256" key="1">
    <source>
        <dbReference type="SAM" id="MobiDB-lite"/>
    </source>
</evidence>
<dbReference type="InterPro" id="IPR046378">
    <property type="entry name" value="DAXX_histone-bd"/>
</dbReference>
<dbReference type="GO" id="GO:0003713">
    <property type="term" value="F:transcription coactivator activity"/>
    <property type="evidence" value="ECO:0007669"/>
    <property type="project" value="TreeGrafter"/>
</dbReference>
<dbReference type="KEGG" id="phu:Phum_PHUM357210"/>
<dbReference type="InParanoid" id="E0VPC5"/>
<dbReference type="GO" id="GO:0042393">
    <property type="term" value="F:histone binding"/>
    <property type="evidence" value="ECO:0007669"/>
    <property type="project" value="InterPro"/>
</dbReference>
<evidence type="ECO:0000259" key="2">
    <source>
        <dbReference type="Pfam" id="PF20920"/>
    </source>
</evidence>
<dbReference type="Proteomes" id="UP000009046">
    <property type="component" value="Unassembled WGS sequence"/>
</dbReference>
<dbReference type="GO" id="GO:0006334">
    <property type="term" value="P:nucleosome assembly"/>
    <property type="evidence" value="ECO:0007669"/>
    <property type="project" value="TreeGrafter"/>
</dbReference>
<dbReference type="PANTHER" id="PTHR12766">
    <property type="entry name" value="DEATH DOMAIN-ASSOCIATED PROTEIN 6 DAXX"/>
    <property type="match status" value="1"/>
</dbReference>
<dbReference type="Pfam" id="PF20920">
    <property type="entry name" value="DAXX_hist_bd"/>
    <property type="match status" value="1"/>
</dbReference>
<organism>
    <name type="scientific">Pediculus humanus subsp. corporis</name>
    <name type="common">Body louse</name>
    <dbReference type="NCBI Taxonomy" id="121224"/>
    <lineage>
        <taxon>Eukaryota</taxon>
        <taxon>Metazoa</taxon>
        <taxon>Ecdysozoa</taxon>
        <taxon>Arthropoda</taxon>
        <taxon>Hexapoda</taxon>
        <taxon>Insecta</taxon>
        <taxon>Pterygota</taxon>
        <taxon>Neoptera</taxon>
        <taxon>Paraneoptera</taxon>
        <taxon>Psocodea</taxon>
        <taxon>Troctomorpha</taxon>
        <taxon>Phthiraptera</taxon>
        <taxon>Anoplura</taxon>
        <taxon>Pediculidae</taxon>
        <taxon>Pediculus</taxon>
    </lineage>
</organism>
<sequence>MESQIKDSSKTDSKELNLNPVKSENICNSNDFFNEFVSLCTSLEQVPADRERLSKKLNKRYKNADPEYTSSQHFKNFVKKLLAKKIRELEETEVDLSDEENSTYVKLQRHRKRFCTIYKKLCKYTNENPDANRIYLRKICFSGSKYPNVNKIIENWLNETKRFPDFTDIVKLLENQSSYLDLSTNDPDKIRLIGNWYNKLYQTTEIFQQVGVMLQERRKYDLWDSFCGFLKDSSDPAEDNPELKKIFKENFDNRVKKEQEIFAHYSEIQTKQGLKAKEVQDNEANESPIASSNEESEPEEIESSADDDDDKILNISESSLTDEVISDTNGEN</sequence>
<dbReference type="GO" id="GO:0050681">
    <property type="term" value="F:nuclear androgen receptor binding"/>
    <property type="evidence" value="ECO:0007669"/>
    <property type="project" value="TreeGrafter"/>
</dbReference>
<dbReference type="CDD" id="cd13150">
    <property type="entry name" value="DAXX_histone_binding"/>
    <property type="match status" value="1"/>
</dbReference>
<keyword evidence="5" id="KW-1185">Reference proteome</keyword>
<feature type="region of interest" description="Disordered" evidence="1">
    <location>
        <begin position="273"/>
        <end position="332"/>
    </location>
</feature>
<reference evidence="3" key="2">
    <citation type="submission" date="2007-04" db="EMBL/GenBank/DDBJ databases">
        <title>The genome of the human body louse.</title>
        <authorList>
            <consortium name="The Human Body Louse Genome Consortium"/>
            <person name="Kirkness E."/>
            <person name="Walenz B."/>
            <person name="Hass B."/>
            <person name="Bruggner R."/>
            <person name="Strausberg R."/>
        </authorList>
    </citation>
    <scope>NUCLEOTIDE SEQUENCE</scope>
    <source>
        <strain evidence="3">USDA</strain>
    </source>
</reference>
<feature type="compositionally biased region" description="Polar residues" evidence="1">
    <location>
        <begin position="315"/>
        <end position="332"/>
    </location>
</feature>
<dbReference type="GeneID" id="8232069"/>
<accession>E0VPC5</accession>
<reference evidence="4" key="3">
    <citation type="submission" date="2020-05" db="UniProtKB">
        <authorList>
            <consortium name="EnsemblMetazoa"/>
        </authorList>
    </citation>
    <scope>IDENTIFICATION</scope>
    <source>
        <strain evidence="4">USDA</strain>
    </source>
</reference>
<evidence type="ECO:0000313" key="4">
    <source>
        <dbReference type="EnsemblMetazoa" id="PHUM357210-PA"/>
    </source>
</evidence>
<proteinExistence type="predicted"/>
<name>E0VPC5_PEDHC</name>
<dbReference type="STRING" id="121224.E0VPC5"/>